<dbReference type="EMBL" id="CP051180">
    <property type="protein sequence ID" value="QIZ78807.1"/>
    <property type="molecule type" value="Genomic_DNA"/>
</dbReference>
<evidence type="ECO:0000313" key="8">
    <source>
        <dbReference type="EMBL" id="QIZ78807.1"/>
    </source>
</evidence>
<reference evidence="8 9" key="1">
    <citation type="submission" date="2020-04" db="EMBL/GenBank/DDBJ databases">
        <title>Ferrimonas sp. S7 isolated from sea water.</title>
        <authorList>
            <person name="Bae S.S."/>
            <person name="Baek K."/>
        </authorList>
    </citation>
    <scope>NUCLEOTIDE SEQUENCE [LARGE SCALE GENOMIC DNA]</scope>
    <source>
        <strain evidence="8 9">S7</strain>
    </source>
</reference>
<feature type="transmembrane region" description="Helical" evidence="7">
    <location>
        <begin position="54"/>
        <end position="76"/>
    </location>
</feature>
<evidence type="ECO:0000256" key="7">
    <source>
        <dbReference type="SAM" id="Phobius"/>
    </source>
</evidence>
<dbReference type="Pfam" id="PF03601">
    <property type="entry name" value="Cons_hypoth698"/>
    <property type="match status" value="1"/>
</dbReference>
<feature type="transmembrane region" description="Helical" evidence="7">
    <location>
        <begin position="237"/>
        <end position="255"/>
    </location>
</feature>
<feature type="transmembrane region" description="Helical" evidence="7">
    <location>
        <begin position="120"/>
        <end position="140"/>
    </location>
</feature>
<dbReference type="PANTHER" id="PTHR30106:SF1">
    <property type="entry name" value="UPF0324 MEMBRANE PROTEIN FN0533"/>
    <property type="match status" value="1"/>
</dbReference>
<accession>A0A6H1UI71</accession>
<sequence>MINSPMALMFGLVLATAGWVPHGVSISALAKKLLGWSIIGLGFGIHLEQAIQVSAASIGLVLTTIFGTLFIGTMIGRWLKVEKKTGHLIAAGTAICGGSAIAAVAPAINAKDNQTSVALATIFVLNSIALFIFPVIGHWFELSQTQFGLWAAIAIHDTSSVVGAAGAYGDEALMTATTVKLARALWIIPVAMISSMMFKAKGAGMKIPTFILFYVAAMLFAWAVPAGEVIYQAIFQVSKQVMVLCLFLIGAGITLKKLKEAGKQPLIQGVMLWVIISSTSLAYILS</sequence>
<evidence type="ECO:0000256" key="3">
    <source>
        <dbReference type="ARBA" id="ARBA00022475"/>
    </source>
</evidence>
<dbReference type="KEGG" id="fes:HER31_04070"/>
<evidence type="ECO:0000256" key="4">
    <source>
        <dbReference type="ARBA" id="ARBA00022692"/>
    </source>
</evidence>
<dbReference type="InterPro" id="IPR018383">
    <property type="entry name" value="UPF0324_pro"/>
</dbReference>
<proteinExistence type="inferred from homology"/>
<evidence type="ECO:0000256" key="1">
    <source>
        <dbReference type="ARBA" id="ARBA00004651"/>
    </source>
</evidence>
<comment type="subcellular location">
    <subcellularLocation>
        <location evidence="1">Cell membrane</location>
        <topology evidence="1">Multi-pass membrane protein</topology>
    </subcellularLocation>
</comment>
<dbReference type="PANTHER" id="PTHR30106">
    <property type="entry name" value="INNER MEMBRANE PROTEIN YEIH-RELATED"/>
    <property type="match status" value="1"/>
</dbReference>
<keyword evidence="6 7" id="KW-0472">Membrane</keyword>
<dbReference type="AlphaFoldDB" id="A0A6H1UI71"/>
<feature type="transmembrane region" description="Helical" evidence="7">
    <location>
        <begin position="88"/>
        <end position="108"/>
    </location>
</feature>
<dbReference type="GO" id="GO:0005886">
    <property type="term" value="C:plasma membrane"/>
    <property type="evidence" value="ECO:0007669"/>
    <property type="project" value="UniProtKB-SubCell"/>
</dbReference>
<evidence type="ECO:0000313" key="9">
    <source>
        <dbReference type="Proteomes" id="UP000501602"/>
    </source>
</evidence>
<feature type="transmembrane region" description="Helical" evidence="7">
    <location>
        <begin position="181"/>
        <end position="198"/>
    </location>
</feature>
<keyword evidence="9" id="KW-1185">Reference proteome</keyword>
<feature type="transmembrane region" description="Helical" evidence="7">
    <location>
        <begin position="267"/>
        <end position="285"/>
    </location>
</feature>
<comment type="similarity">
    <text evidence="2">Belongs to the UPF0324 family.</text>
</comment>
<evidence type="ECO:0000256" key="5">
    <source>
        <dbReference type="ARBA" id="ARBA00022989"/>
    </source>
</evidence>
<name>A0A6H1UI71_9GAMM</name>
<gene>
    <name evidence="8" type="ORF">HER31_04070</name>
</gene>
<feature type="transmembrane region" description="Helical" evidence="7">
    <location>
        <begin position="147"/>
        <end position="169"/>
    </location>
</feature>
<keyword evidence="3" id="KW-1003">Cell membrane</keyword>
<dbReference type="Proteomes" id="UP000501602">
    <property type="component" value="Chromosome"/>
</dbReference>
<evidence type="ECO:0000256" key="2">
    <source>
        <dbReference type="ARBA" id="ARBA00007977"/>
    </source>
</evidence>
<protein>
    <submittedName>
        <fullName evidence="8">Putative sulfate exporter family transporter</fullName>
    </submittedName>
</protein>
<keyword evidence="5 7" id="KW-1133">Transmembrane helix</keyword>
<keyword evidence="4 7" id="KW-0812">Transmembrane</keyword>
<organism evidence="8 9">
    <name type="scientific">Ferrimonas lipolytica</name>
    <dbReference type="NCBI Taxonomy" id="2724191"/>
    <lineage>
        <taxon>Bacteria</taxon>
        <taxon>Pseudomonadati</taxon>
        <taxon>Pseudomonadota</taxon>
        <taxon>Gammaproteobacteria</taxon>
        <taxon>Alteromonadales</taxon>
        <taxon>Ferrimonadaceae</taxon>
        <taxon>Ferrimonas</taxon>
    </lineage>
</organism>
<feature type="transmembrane region" description="Helical" evidence="7">
    <location>
        <begin position="210"/>
        <end position="231"/>
    </location>
</feature>
<evidence type="ECO:0000256" key="6">
    <source>
        <dbReference type="ARBA" id="ARBA00023136"/>
    </source>
</evidence>